<dbReference type="Proteomes" id="UP000799438">
    <property type="component" value="Unassembled WGS sequence"/>
</dbReference>
<dbReference type="Gene3D" id="1.20.120.1240">
    <property type="entry name" value="Dynamin, middle domain"/>
    <property type="match status" value="1"/>
</dbReference>
<feature type="region of interest" description="Disordered" evidence="3">
    <location>
        <begin position="398"/>
        <end position="434"/>
    </location>
</feature>
<evidence type="ECO:0000256" key="2">
    <source>
        <dbReference type="ARBA" id="ARBA00023134"/>
    </source>
</evidence>
<protein>
    <recommendedName>
        <fullName evidence="8">GED domain-containing protein</fullName>
    </recommendedName>
</protein>
<evidence type="ECO:0000259" key="5">
    <source>
        <dbReference type="PROSITE" id="PS51718"/>
    </source>
</evidence>
<feature type="domain" description="GED" evidence="4">
    <location>
        <begin position="614"/>
        <end position="702"/>
    </location>
</feature>
<dbReference type="GO" id="GO:0000266">
    <property type="term" value="P:mitochondrial fission"/>
    <property type="evidence" value="ECO:0007669"/>
    <property type="project" value="TreeGrafter"/>
</dbReference>
<evidence type="ECO:0000313" key="6">
    <source>
        <dbReference type="EMBL" id="KAF2141514.1"/>
    </source>
</evidence>
<organism evidence="6 7">
    <name type="scientific">Aplosporella prunicola CBS 121167</name>
    <dbReference type="NCBI Taxonomy" id="1176127"/>
    <lineage>
        <taxon>Eukaryota</taxon>
        <taxon>Fungi</taxon>
        <taxon>Dikarya</taxon>
        <taxon>Ascomycota</taxon>
        <taxon>Pezizomycotina</taxon>
        <taxon>Dothideomycetes</taxon>
        <taxon>Dothideomycetes incertae sedis</taxon>
        <taxon>Botryosphaeriales</taxon>
        <taxon>Aplosporellaceae</taxon>
        <taxon>Aplosporella</taxon>
    </lineage>
</organism>
<dbReference type="PANTHER" id="PTHR11566:SF215">
    <property type="entry name" value="DYNAMIN GTPASE"/>
    <property type="match status" value="1"/>
</dbReference>
<dbReference type="InterPro" id="IPR001401">
    <property type="entry name" value="Dynamin_GTPase"/>
</dbReference>
<dbReference type="GO" id="GO:0005525">
    <property type="term" value="F:GTP binding"/>
    <property type="evidence" value="ECO:0007669"/>
    <property type="project" value="InterPro"/>
</dbReference>
<dbReference type="EMBL" id="ML995487">
    <property type="protein sequence ID" value="KAF2141514.1"/>
    <property type="molecule type" value="Genomic_DNA"/>
</dbReference>
<dbReference type="GO" id="GO:0008017">
    <property type="term" value="F:microtubule binding"/>
    <property type="evidence" value="ECO:0007669"/>
    <property type="project" value="TreeGrafter"/>
</dbReference>
<dbReference type="Pfam" id="PF00350">
    <property type="entry name" value="Dynamin_N"/>
    <property type="match status" value="1"/>
</dbReference>
<dbReference type="InterPro" id="IPR027417">
    <property type="entry name" value="P-loop_NTPase"/>
</dbReference>
<dbReference type="InterPro" id="IPR045063">
    <property type="entry name" value="Dynamin_N"/>
</dbReference>
<evidence type="ECO:0000259" key="4">
    <source>
        <dbReference type="PROSITE" id="PS51388"/>
    </source>
</evidence>
<dbReference type="PROSITE" id="PS51718">
    <property type="entry name" value="G_DYNAMIN_2"/>
    <property type="match status" value="1"/>
</dbReference>
<evidence type="ECO:0000256" key="3">
    <source>
        <dbReference type="SAM" id="MobiDB-lite"/>
    </source>
</evidence>
<evidence type="ECO:0000313" key="7">
    <source>
        <dbReference type="Proteomes" id="UP000799438"/>
    </source>
</evidence>
<dbReference type="GeneID" id="54294468"/>
<dbReference type="InterPro" id="IPR020850">
    <property type="entry name" value="GED_dom"/>
</dbReference>
<reference evidence="6" key="1">
    <citation type="journal article" date="2020" name="Stud. Mycol.">
        <title>101 Dothideomycetes genomes: a test case for predicting lifestyles and emergence of pathogens.</title>
        <authorList>
            <person name="Haridas S."/>
            <person name="Albert R."/>
            <person name="Binder M."/>
            <person name="Bloem J."/>
            <person name="Labutti K."/>
            <person name="Salamov A."/>
            <person name="Andreopoulos B."/>
            <person name="Baker S."/>
            <person name="Barry K."/>
            <person name="Bills G."/>
            <person name="Bluhm B."/>
            <person name="Cannon C."/>
            <person name="Castanera R."/>
            <person name="Culley D."/>
            <person name="Daum C."/>
            <person name="Ezra D."/>
            <person name="Gonzalez J."/>
            <person name="Henrissat B."/>
            <person name="Kuo A."/>
            <person name="Liang C."/>
            <person name="Lipzen A."/>
            <person name="Lutzoni F."/>
            <person name="Magnuson J."/>
            <person name="Mondo S."/>
            <person name="Nolan M."/>
            <person name="Ohm R."/>
            <person name="Pangilinan J."/>
            <person name="Park H.-J."/>
            <person name="Ramirez L."/>
            <person name="Alfaro M."/>
            <person name="Sun H."/>
            <person name="Tritt A."/>
            <person name="Yoshinaga Y."/>
            <person name="Zwiers L.-H."/>
            <person name="Turgeon B."/>
            <person name="Goodwin S."/>
            <person name="Spatafora J."/>
            <person name="Crous P."/>
            <person name="Grigoriev I."/>
        </authorList>
    </citation>
    <scope>NUCLEOTIDE SEQUENCE</scope>
    <source>
        <strain evidence="6">CBS 121167</strain>
    </source>
</reference>
<accession>A0A6A6BE32</accession>
<dbReference type="SUPFAM" id="SSF52540">
    <property type="entry name" value="P-loop containing nucleoside triphosphate hydrolases"/>
    <property type="match status" value="1"/>
</dbReference>
<dbReference type="OrthoDB" id="415706at2759"/>
<dbReference type="PRINTS" id="PR00195">
    <property type="entry name" value="DYNAMIN"/>
</dbReference>
<dbReference type="GO" id="GO:0048312">
    <property type="term" value="P:intracellular distribution of mitochondria"/>
    <property type="evidence" value="ECO:0007669"/>
    <property type="project" value="TreeGrafter"/>
</dbReference>
<evidence type="ECO:0000256" key="1">
    <source>
        <dbReference type="ARBA" id="ARBA00022741"/>
    </source>
</evidence>
<dbReference type="PANTHER" id="PTHR11566">
    <property type="entry name" value="DYNAMIN"/>
    <property type="match status" value="1"/>
</dbReference>
<feature type="compositionally biased region" description="Polar residues" evidence="3">
    <location>
        <begin position="412"/>
        <end position="427"/>
    </location>
</feature>
<dbReference type="Pfam" id="PF01031">
    <property type="entry name" value="Dynamin_M"/>
    <property type="match status" value="1"/>
</dbReference>
<dbReference type="AlphaFoldDB" id="A0A6A6BE32"/>
<dbReference type="GO" id="GO:0016559">
    <property type="term" value="P:peroxisome fission"/>
    <property type="evidence" value="ECO:0007669"/>
    <property type="project" value="TreeGrafter"/>
</dbReference>
<dbReference type="InterPro" id="IPR000375">
    <property type="entry name" value="Dynamin_stalk"/>
</dbReference>
<keyword evidence="2" id="KW-0342">GTP-binding</keyword>
<gene>
    <name evidence="6" type="ORF">K452DRAFT_228544</name>
</gene>
<dbReference type="PROSITE" id="PS51388">
    <property type="entry name" value="GED"/>
    <property type="match status" value="1"/>
</dbReference>
<dbReference type="CDD" id="cd08771">
    <property type="entry name" value="DLP_1"/>
    <property type="match status" value="1"/>
</dbReference>
<dbReference type="GO" id="GO:0016020">
    <property type="term" value="C:membrane"/>
    <property type="evidence" value="ECO:0007669"/>
    <property type="project" value="TreeGrafter"/>
</dbReference>
<dbReference type="FunFam" id="3.40.50.300:FF:001425">
    <property type="entry name" value="Dynamin GTPase, putative"/>
    <property type="match status" value="1"/>
</dbReference>
<feature type="domain" description="Dynamin-type G" evidence="5">
    <location>
        <begin position="23"/>
        <end position="311"/>
    </location>
</feature>
<dbReference type="SMART" id="SM00053">
    <property type="entry name" value="DYNc"/>
    <property type="match status" value="1"/>
</dbReference>
<keyword evidence="7" id="KW-1185">Reference proteome</keyword>
<evidence type="ECO:0008006" key="8">
    <source>
        <dbReference type="Google" id="ProtNLM"/>
    </source>
</evidence>
<dbReference type="RefSeq" id="XP_033397227.1">
    <property type="nucleotide sequence ID" value="XM_033536972.1"/>
</dbReference>
<dbReference type="GO" id="GO:0005739">
    <property type="term" value="C:mitochondrion"/>
    <property type="evidence" value="ECO:0007669"/>
    <property type="project" value="TreeGrafter"/>
</dbReference>
<dbReference type="GO" id="GO:0003924">
    <property type="term" value="F:GTPase activity"/>
    <property type="evidence" value="ECO:0007669"/>
    <property type="project" value="InterPro"/>
</dbReference>
<dbReference type="GO" id="GO:0006897">
    <property type="term" value="P:endocytosis"/>
    <property type="evidence" value="ECO:0007669"/>
    <property type="project" value="TreeGrafter"/>
</dbReference>
<dbReference type="InterPro" id="IPR022812">
    <property type="entry name" value="Dynamin"/>
</dbReference>
<keyword evidence="1" id="KW-0547">Nucleotide-binding</keyword>
<proteinExistence type="predicted"/>
<dbReference type="Gene3D" id="3.40.50.300">
    <property type="entry name" value="P-loop containing nucleotide triphosphate hydrolases"/>
    <property type="match status" value="1"/>
</dbReference>
<dbReference type="InterPro" id="IPR030381">
    <property type="entry name" value="G_DYNAMIN_dom"/>
</dbReference>
<name>A0A6A6BE32_9PEZI</name>
<sequence length="702" mass="79776">MLAEDTTRLEKIDELYALRLDRYVSLPQLVVVGDQSSGKSSVLEGLTALPFPRDSGLCTRFPTQIVFKRSPEQKVDISIIQSDEASQLKKPIPLFETTNLDDFNEDKYLKILSIASQKMGISGCASGGSSFSDDTLKIELSGPRYEHFSVIDLPGIFRKPTPGQTTKEDIALVRQMIDKRIRNPRSIILAVIPANVDIATQEIIQMAEDVDPRNQRTLGVLTKPDLVDKGAEHSVLDLINGKKSRNSLGYTVVCNRSQSRQKSSLEDRNTEERAFFESSPWCSAPKDRTGISALQKRLDKLLVEVTRQNFRAVTTDVYRKIQECERQLEQLGSARQSAEEQRAYLTRISSAFQVIATKSVDGYYSRDRCFKDPEYRLATVLARLNEDFSQTMFSESYSRHFTSNGPPAVPEGSQTESKMTTPSSSENDTPEFPELDSIMLRRKPEDWTYMQGIDIISWIRNEFDSSKGFDVATINPSLLPTLFLELSKQWENLAFTHVEGAIGKIHKFLHNVLHHVCEDPLTIERLWAKLRPSVLECYQRALAQVTFLDSVERNGKLITLNHYFADNLRKRRLDRVEKRLRSLKSWVTNDDDKEPLLRLRDTLNVFVSNDDQTVEDMHDILKSYYKVALKRFIDTICMQAVDYYLISGPVSPLSIFSPEFVSLLPENELEEIAGERSSTTEKRASISKEIATLRAGKRVLDG</sequence>
<dbReference type="GO" id="GO:0005874">
    <property type="term" value="C:microtubule"/>
    <property type="evidence" value="ECO:0007669"/>
    <property type="project" value="TreeGrafter"/>
</dbReference>